<dbReference type="STRING" id="310780.SAMN05216267_1011113"/>
<dbReference type="InterPro" id="IPR029063">
    <property type="entry name" value="SAM-dependent_MTases_sf"/>
</dbReference>
<dbReference type="InterPro" id="IPR006764">
    <property type="entry name" value="SAM_dep_MeTrfase_SAV2177_type"/>
</dbReference>
<dbReference type="Pfam" id="PF04672">
    <property type="entry name" value="Methyltransf_19"/>
    <property type="match status" value="1"/>
</dbReference>
<keyword evidence="2" id="KW-1185">Reference proteome</keyword>
<dbReference type="AlphaFoldDB" id="A0A1H8JZK4"/>
<sequence>MRCESVKPGLASQGSVFHSEQVISSLVLSTRKPGRHRSIRRTPADDAYVEPHELETPTVTDRPSWAPQGIDLTVPSVSRVYDYFLGGSHNFEVDREAARVALKAFPGIPKIGQANRAVMRRAVQFAVDRGIRQFLDIGSGIPTFGNVHEVAQAAAPGARVMYVDNDPVAVAHSKAVLADNPDAAIAAADLRDPRSILEHPETRRLLDLDQPIALMLVAVVHFLPDADRPAEIIATLRDALAPGSVMVITHATLLGPTPQAQRGVQEAYQRTTTPLLMRTAAELEPFFDGFDLVEPGIVPLPHWRPDSPVTEDDDTAALHGLAGVGLKA</sequence>
<dbReference type="GO" id="GO:0008168">
    <property type="term" value="F:methyltransferase activity"/>
    <property type="evidence" value="ECO:0007669"/>
    <property type="project" value="UniProtKB-KW"/>
</dbReference>
<dbReference type="EMBL" id="FODD01000011">
    <property type="protein sequence ID" value="SEN85608.1"/>
    <property type="molecule type" value="Genomic_DNA"/>
</dbReference>
<keyword evidence="1" id="KW-0489">Methyltransferase</keyword>
<keyword evidence="1" id="KW-0808">Transferase</keyword>
<dbReference type="Gene3D" id="3.40.50.150">
    <property type="entry name" value="Vaccinia Virus protein VP39"/>
    <property type="match status" value="1"/>
</dbReference>
<protein>
    <submittedName>
        <fullName evidence="1">S-adenosyl methyltransferase</fullName>
    </submittedName>
</protein>
<evidence type="ECO:0000313" key="1">
    <source>
        <dbReference type="EMBL" id="SEN85608.1"/>
    </source>
</evidence>
<dbReference type="Proteomes" id="UP000181951">
    <property type="component" value="Unassembled WGS sequence"/>
</dbReference>
<dbReference type="CDD" id="cd02440">
    <property type="entry name" value="AdoMet_MTases"/>
    <property type="match status" value="1"/>
</dbReference>
<reference evidence="1 2" key="1">
    <citation type="submission" date="2016-10" db="EMBL/GenBank/DDBJ databases">
        <authorList>
            <person name="de Groot N.N."/>
        </authorList>
    </citation>
    <scope>NUCLEOTIDE SEQUENCE [LARGE SCALE GENOMIC DNA]</scope>
    <source>
        <strain evidence="1 2">CGMCC 4.2026</strain>
    </source>
</reference>
<accession>A0A1H8JZK4</accession>
<name>A0A1H8JZK4_9ACTN</name>
<organism evidence="1 2">
    <name type="scientific">Actinacidiphila rubida</name>
    <dbReference type="NCBI Taxonomy" id="310780"/>
    <lineage>
        <taxon>Bacteria</taxon>
        <taxon>Bacillati</taxon>
        <taxon>Actinomycetota</taxon>
        <taxon>Actinomycetes</taxon>
        <taxon>Kitasatosporales</taxon>
        <taxon>Streptomycetaceae</taxon>
        <taxon>Actinacidiphila</taxon>
    </lineage>
</organism>
<evidence type="ECO:0000313" key="2">
    <source>
        <dbReference type="Proteomes" id="UP000181951"/>
    </source>
</evidence>
<dbReference type="GO" id="GO:0032259">
    <property type="term" value="P:methylation"/>
    <property type="evidence" value="ECO:0007669"/>
    <property type="project" value="UniProtKB-KW"/>
</dbReference>
<proteinExistence type="predicted"/>
<dbReference type="OrthoDB" id="4134439at2"/>
<dbReference type="SUPFAM" id="SSF53335">
    <property type="entry name" value="S-adenosyl-L-methionine-dependent methyltransferases"/>
    <property type="match status" value="1"/>
</dbReference>
<gene>
    <name evidence="1" type="ORF">SAMN05216267_1011113</name>
</gene>